<organism evidence="1 2">
    <name type="scientific">Rangifer tarandus platyrhynchus</name>
    <name type="common">Svalbard reindeer</name>
    <dbReference type="NCBI Taxonomy" id="3082113"/>
    <lineage>
        <taxon>Eukaryota</taxon>
        <taxon>Metazoa</taxon>
        <taxon>Chordata</taxon>
        <taxon>Craniata</taxon>
        <taxon>Vertebrata</taxon>
        <taxon>Euteleostomi</taxon>
        <taxon>Mammalia</taxon>
        <taxon>Eutheria</taxon>
        <taxon>Laurasiatheria</taxon>
        <taxon>Artiodactyla</taxon>
        <taxon>Ruminantia</taxon>
        <taxon>Pecora</taxon>
        <taxon>Cervidae</taxon>
        <taxon>Odocoileinae</taxon>
        <taxon>Rangifer</taxon>
    </lineage>
</organism>
<reference evidence="1" key="1">
    <citation type="submission" date="2023-05" db="EMBL/GenBank/DDBJ databases">
        <authorList>
            <consortium name="ELIXIR-Norway"/>
        </authorList>
    </citation>
    <scope>NUCLEOTIDE SEQUENCE</scope>
</reference>
<name>A0AC59Z8K5_RANTA</name>
<accession>A0AC59Z8K5</accession>
<proteinExistence type="predicted"/>
<protein>
    <submittedName>
        <fullName evidence="1">Uncharacterized protein</fullName>
    </submittedName>
</protein>
<dbReference type="Proteomes" id="UP001162501">
    <property type="component" value="Chromosome 25"/>
</dbReference>
<sequence>MLPSGCVLGERKFETCLSVGHSVFQKGLNLERELGAYCVLGRLMPYETGTVGRTPRGEAPRWLPPSSASSVLGTGD</sequence>
<reference evidence="1" key="2">
    <citation type="submission" date="2025-03" db="EMBL/GenBank/DDBJ databases">
        <authorList>
            <consortium name="ELIXIR-Norway"/>
            <consortium name="Elixir Norway"/>
        </authorList>
    </citation>
    <scope>NUCLEOTIDE SEQUENCE</scope>
</reference>
<evidence type="ECO:0000313" key="1">
    <source>
        <dbReference type="EMBL" id="CAN0304684.1"/>
    </source>
</evidence>
<gene>
    <name evidence="1" type="ORF">MRATA1EN22A_LOCUS15291</name>
</gene>
<evidence type="ECO:0000313" key="2">
    <source>
        <dbReference type="Proteomes" id="UP001162501"/>
    </source>
</evidence>
<dbReference type="EMBL" id="OX596109">
    <property type="protein sequence ID" value="CAN0304684.1"/>
    <property type="molecule type" value="Genomic_DNA"/>
</dbReference>